<dbReference type="InterPro" id="IPR011008">
    <property type="entry name" value="Dimeric_a/b-barrel"/>
</dbReference>
<reference evidence="3 4" key="1">
    <citation type="submission" date="2017-07" db="EMBL/GenBank/DDBJ databases">
        <title>Fictibacillus sp. nov. GDSW-R2A3 Genome sequencing and assembly.</title>
        <authorList>
            <person name="Mayilraj S."/>
        </authorList>
    </citation>
    <scope>NUCLEOTIDE SEQUENCE [LARGE SCALE GENOMIC DNA]</scope>
    <source>
        <strain evidence="3 4">GDSW-R2A3</strain>
    </source>
</reference>
<comment type="similarity">
    <text evidence="1">Belongs to the YciI family.</text>
</comment>
<name>A0A235FDA9_9BACL</name>
<evidence type="ECO:0000313" key="3">
    <source>
        <dbReference type="EMBL" id="OYD59338.1"/>
    </source>
</evidence>
<proteinExistence type="inferred from homology"/>
<dbReference type="InterPro" id="IPR005545">
    <property type="entry name" value="YCII"/>
</dbReference>
<gene>
    <name evidence="3" type="ORF">CGZ90_05460</name>
</gene>
<dbReference type="PANTHER" id="PTHR35174">
    <property type="entry name" value="BLL7171 PROTEIN-RELATED"/>
    <property type="match status" value="1"/>
</dbReference>
<comment type="caution">
    <text evidence="3">The sequence shown here is derived from an EMBL/GenBank/DDBJ whole genome shotgun (WGS) entry which is preliminary data.</text>
</comment>
<dbReference type="SUPFAM" id="SSF54909">
    <property type="entry name" value="Dimeric alpha+beta barrel"/>
    <property type="match status" value="1"/>
</dbReference>
<dbReference type="Pfam" id="PF03795">
    <property type="entry name" value="YCII"/>
    <property type="match status" value="1"/>
</dbReference>
<dbReference type="Gene3D" id="3.30.70.1060">
    <property type="entry name" value="Dimeric alpha+beta barrel"/>
    <property type="match status" value="1"/>
</dbReference>
<evidence type="ECO:0000256" key="1">
    <source>
        <dbReference type="ARBA" id="ARBA00007689"/>
    </source>
</evidence>
<evidence type="ECO:0000313" key="4">
    <source>
        <dbReference type="Proteomes" id="UP000215059"/>
    </source>
</evidence>
<dbReference type="PANTHER" id="PTHR35174:SF3">
    <property type="entry name" value="BLL7171 PROTEIN"/>
    <property type="match status" value="1"/>
</dbReference>
<dbReference type="OrthoDB" id="9807535at2"/>
<dbReference type="AlphaFoldDB" id="A0A235FDA9"/>
<organism evidence="3 4">
    <name type="scientific">Fictibacillus aquaticus</name>
    <dbReference type="NCBI Taxonomy" id="2021314"/>
    <lineage>
        <taxon>Bacteria</taxon>
        <taxon>Bacillati</taxon>
        <taxon>Bacillota</taxon>
        <taxon>Bacilli</taxon>
        <taxon>Bacillales</taxon>
        <taxon>Fictibacillaceae</taxon>
        <taxon>Fictibacillus</taxon>
    </lineage>
</organism>
<protein>
    <recommendedName>
        <fullName evidence="2">YCII-related domain-containing protein</fullName>
    </recommendedName>
</protein>
<keyword evidence="4" id="KW-1185">Reference proteome</keyword>
<evidence type="ECO:0000259" key="2">
    <source>
        <dbReference type="Pfam" id="PF03795"/>
    </source>
</evidence>
<accession>A0A235FDA9</accession>
<dbReference type="RefSeq" id="WP_094251299.1">
    <property type="nucleotide sequence ID" value="NZ_JBHLXL010000001.1"/>
</dbReference>
<dbReference type="Proteomes" id="UP000215059">
    <property type="component" value="Unassembled WGS sequence"/>
</dbReference>
<feature type="domain" description="YCII-related" evidence="2">
    <location>
        <begin position="1"/>
        <end position="101"/>
    </location>
</feature>
<dbReference type="EMBL" id="NOII01000001">
    <property type="protein sequence ID" value="OYD59338.1"/>
    <property type="molecule type" value="Genomic_DNA"/>
</dbReference>
<sequence length="127" mass="14343">MIYLCLGYFNPDKMKALTKEELDTVMKECQPHLEKLYKTGQVMLDAGVESESKCLQRVNGELSVTDGPLTGTNETVGSAFFIEAENMEEAIHVASMHPTTQVSKGMQLGWRIEIRPVHYFKKDEQDS</sequence>